<sequence>MALKMTVEEFQEQEESTADGWRNMWENGQLDQSAEKVQAQLVQFHGLLLAAQRTNRIFVPMCGKTKDLLWLAGKGATVVGTEFAAYACESFFKDNNVPFDVVDLDGVNGKAYFSTDDKLNITIYQCDHYLLTSSMVGFTFDGVWDRGSFNSVPTKDRNKYVNHMKTLLTSTATMLVVVVEYEIISQSDERHNIPSAEECLLSAFAPSANIEKIDRSITEWQGDDNQKRLIISTNWVNYTMCSTISGHVSHITEITILLHWLQIQAL</sequence>
<dbReference type="PhylomeDB" id="B3S8Z6"/>
<dbReference type="STRING" id="10228.B3S8Z6"/>
<keyword evidence="6" id="KW-0489">Methyltransferase</keyword>
<dbReference type="OMA" id="LNITIYC"/>
<organism evidence="9 10">
    <name type="scientific">Trichoplax adhaerens</name>
    <name type="common">Trichoplax reptans</name>
    <dbReference type="NCBI Taxonomy" id="10228"/>
    <lineage>
        <taxon>Eukaryota</taxon>
        <taxon>Metazoa</taxon>
        <taxon>Placozoa</taxon>
        <taxon>Uniplacotomia</taxon>
        <taxon>Trichoplacea</taxon>
        <taxon>Trichoplacidae</taxon>
        <taxon>Trichoplax</taxon>
    </lineage>
</organism>
<comment type="similarity">
    <text evidence="3">Belongs to the class I-like SAM-binding methyltransferase superfamily. TPMT family.</text>
</comment>
<dbReference type="OrthoDB" id="276151at2759"/>
<gene>
    <name evidence="9" type="ORF">TRIADDRAFT_60799</name>
</gene>
<dbReference type="SUPFAM" id="SSF53335">
    <property type="entry name" value="S-adenosyl-L-methionine-dependent methyltransferases"/>
    <property type="match status" value="1"/>
</dbReference>
<dbReference type="HOGENOM" id="CLU_085515_0_0_1"/>
<keyword evidence="5" id="KW-0963">Cytoplasm</keyword>
<accession>B3S8Z6</accession>
<dbReference type="CTD" id="6758011"/>
<keyword evidence="8" id="KW-0949">S-adenosyl-L-methionine</keyword>
<keyword evidence="7" id="KW-0808">Transferase</keyword>
<evidence type="ECO:0000256" key="7">
    <source>
        <dbReference type="ARBA" id="ARBA00022679"/>
    </source>
</evidence>
<evidence type="ECO:0000256" key="6">
    <source>
        <dbReference type="ARBA" id="ARBA00022603"/>
    </source>
</evidence>
<dbReference type="KEGG" id="tad:TRIADDRAFT_60799"/>
<dbReference type="PROSITE" id="PS51585">
    <property type="entry name" value="SAM_MT_TPMT"/>
    <property type="match status" value="1"/>
</dbReference>
<dbReference type="Pfam" id="PF05724">
    <property type="entry name" value="TPMT"/>
    <property type="match status" value="1"/>
</dbReference>
<evidence type="ECO:0000256" key="5">
    <source>
        <dbReference type="ARBA" id="ARBA00022490"/>
    </source>
</evidence>
<dbReference type="FunFam" id="3.40.50.150:FF:000101">
    <property type="entry name" value="Thiopurine S-methyltransferase"/>
    <property type="match status" value="1"/>
</dbReference>
<dbReference type="PANTHER" id="PTHR10259:SF11">
    <property type="entry name" value="THIOPURINE S-METHYLTRANSFERASE"/>
    <property type="match status" value="1"/>
</dbReference>
<dbReference type="InterPro" id="IPR008854">
    <property type="entry name" value="TPMT"/>
</dbReference>
<dbReference type="GO" id="GO:0032259">
    <property type="term" value="P:methylation"/>
    <property type="evidence" value="ECO:0007669"/>
    <property type="project" value="UniProtKB-KW"/>
</dbReference>
<reference evidence="9 10" key="1">
    <citation type="journal article" date="2008" name="Nature">
        <title>The Trichoplax genome and the nature of placozoans.</title>
        <authorList>
            <person name="Srivastava M."/>
            <person name="Begovic E."/>
            <person name="Chapman J."/>
            <person name="Putnam N.H."/>
            <person name="Hellsten U."/>
            <person name="Kawashima T."/>
            <person name="Kuo A."/>
            <person name="Mitros T."/>
            <person name="Salamov A."/>
            <person name="Carpenter M.L."/>
            <person name="Signorovitch A.Y."/>
            <person name="Moreno M.A."/>
            <person name="Kamm K."/>
            <person name="Grimwood J."/>
            <person name="Schmutz J."/>
            <person name="Shapiro H."/>
            <person name="Grigoriev I.V."/>
            <person name="Buss L.W."/>
            <person name="Schierwater B."/>
            <person name="Dellaporta S.L."/>
            <person name="Rokhsar D.S."/>
        </authorList>
    </citation>
    <scope>NUCLEOTIDE SEQUENCE [LARGE SCALE GENOMIC DNA]</scope>
    <source>
        <strain evidence="9 10">Grell-BS-1999</strain>
    </source>
</reference>
<dbReference type="AlphaFoldDB" id="B3S8Z6"/>
<dbReference type="GO" id="GO:0008119">
    <property type="term" value="F:thiopurine S-methyltransferase activity"/>
    <property type="evidence" value="ECO:0000318"/>
    <property type="project" value="GO_Central"/>
</dbReference>
<dbReference type="InParanoid" id="B3S8Z6"/>
<dbReference type="GeneID" id="6758011"/>
<evidence type="ECO:0000313" key="9">
    <source>
        <dbReference type="EMBL" id="EDV20789.1"/>
    </source>
</evidence>
<dbReference type="GO" id="GO:0005737">
    <property type="term" value="C:cytoplasm"/>
    <property type="evidence" value="ECO:0007669"/>
    <property type="project" value="UniProtKB-SubCell"/>
</dbReference>
<dbReference type="InterPro" id="IPR029063">
    <property type="entry name" value="SAM-dependent_MTases_sf"/>
</dbReference>
<name>B3S8Z6_TRIAD</name>
<evidence type="ECO:0000256" key="3">
    <source>
        <dbReference type="ARBA" id="ARBA00008145"/>
    </source>
</evidence>
<dbReference type="Gene3D" id="3.40.50.150">
    <property type="entry name" value="Vaccinia Virus protein VP39"/>
    <property type="match status" value="1"/>
</dbReference>
<evidence type="ECO:0000256" key="8">
    <source>
        <dbReference type="ARBA" id="ARBA00022691"/>
    </source>
</evidence>
<keyword evidence="10" id="KW-1185">Reference proteome</keyword>
<dbReference type="RefSeq" id="XP_002116730.1">
    <property type="nucleotide sequence ID" value="XM_002116694.1"/>
</dbReference>
<dbReference type="EMBL" id="DS985257">
    <property type="protein sequence ID" value="EDV20789.1"/>
    <property type="molecule type" value="Genomic_DNA"/>
</dbReference>
<dbReference type="EC" id="2.1.1.67" evidence="4"/>
<comment type="catalytic activity">
    <reaction evidence="1">
        <text>S-adenosyl-L-methionine + a thiopurine = S-adenosyl-L-homocysteine + a thiopurine S-methylether.</text>
        <dbReference type="EC" id="2.1.1.67"/>
    </reaction>
</comment>
<proteinExistence type="inferred from homology"/>
<protein>
    <recommendedName>
        <fullName evidence="4">thiopurine S-methyltransferase</fullName>
        <ecNumber evidence="4">2.1.1.67</ecNumber>
    </recommendedName>
</protein>
<comment type="subcellular location">
    <subcellularLocation>
        <location evidence="2">Cytoplasm</location>
    </subcellularLocation>
</comment>
<evidence type="ECO:0000256" key="4">
    <source>
        <dbReference type="ARBA" id="ARBA00011905"/>
    </source>
</evidence>
<evidence type="ECO:0000256" key="1">
    <source>
        <dbReference type="ARBA" id="ARBA00000903"/>
    </source>
</evidence>
<dbReference type="PANTHER" id="PTHR10259">
    <property type="entry name" value="THIOPURINE S-METHYLTRANSFERASE"/>
    <property type="match status" value="1"/>
</dbReference>
<evidence type="ECO:0000313" key="10">
    <source>
        <dbReference type="Proteomes" id="UP000009022"/>
    </source>
</evidence>
<dbReference type="Proteomes" id="UP000009022">
    <property type="component" value="Unassembled WGS sequence"/>
</dbReference>
<evidence type="ECO:0000256" key="2">
    <source>
        <dbReference type="ARBA" id="ARBA00004496"/>
    </source>
</evidence>